<organism evidence="6 7">
    <name type="scientific">Plakobranchus ocellatus</name>
    <dbReference type="NCBI Taxonomy" id="259542"/>
    <lineage>
        <taxon>Eukaryota</taxon>
        <taxon>Metazoa</taxon>
        <taxon>Spiralia</taxon>
        <taxon>Lophotrochozoa</taxon>
        <taxon>Mollusca</taxon>
        <taxon>Gastropoda</taxon>
        <taxon>Heterobranchia</taxon>
        <taxon>Euthyneura</taxon>
        <taxon>Panpulmonata</taxon>
        <taxon>Sacoglossa</taxon>
        <taxon>Placobranchoidea</taxon>
        <taxon>Plakobranchidae</taxon>
        <taxon>Plakobranchus</taxon>
    </lineage>
</organism>
<dbReference type="Pfam" id="PF13574">
    <property type="entry name" value="Reprolysin_2"/>
    <property type="match status" value="1"/>
</dbReference>
<dbReference type="GO" id="GO:0006509">
    <property type="term" value="P:membrane protein ectodomain proteolysis"/>
    <property type="evidence" value="ECO:0007669"/>
    <property type="project" value="TreeGrafter"/>
</dbReference>
<dbReference type="Proteomes" id="UP000735302">
    <property type="component" value="Unassembled WGS sequence"/>
</dbReference>
<comment type="caution">
    <text evidence="2">Lacks conserved residue(s) required for the propagation of feature annotation.</text>
</comment>
<keyword evidence="6" id="KW-0378">Hydrolase</keyword>
<dbReference type="Pfam" id="PF01562">
    <property type="entry name" value="Pep_M12B_propep"/>
    <property type="match status" value="1"/>
</dbReference>
<keyword evidence="3" id="KW-0472">Membrane</keyword>
<dbReference type="AlphaFoldDB" id="A0AAV4BX56"/>
<accession>A0AAV4BX56</accession>
<dbReference type="InterPro" id="IPR051489">
    <property type="entry name" value="ADAM_Metalloproteinase"/>
</dbReference>
<dbReference type="InterPro" id="IPR024079">
    <property type="entry name" value="MetalloPept_cat_dom_sf"/>
</dbReference>
<gene>
    <name evidence="6" type="ORF">PoB_005160600</name>
</gene>
<dbReference type="GO" id="GO:0005886">
    <property type="term" value="C:plasma membrane"/>
    <property type="evidence" value="ECO:0007669"/>
    <property type="project" value="TreeGrafter"/>
</dbReference>
<dbReference type="PANTHER" id="PTHR45702:SF6">
    <property type="entry name" value="DISINTEGRIN AND METALLOPROTEINASE DOMAIN-CONTAINING PROTEIN 17"/>
    <property type="match status" value="1"/>
</dbReference>
<evidence type="ECO:0000256" key="2">
    <source>
        <dbReference type="PROSITE-ProRule" id="PRU00276"/>
    </source>
</evidence>
<evidence type="ECO:0000256" key="1">
    <source>
        <dbReference type="ARBA" id="ARBA00023157"/>
    </source>
</evidence>
<dbReference type="InterPro" id="IPR001590">
    <property type="entry name" value="Peptidase_M12B"/>
</dbReference>
<dbReference type="SUPFAM" id="SSF55486">
    <property type="entry name" value="Metalloproteases ('zincins'), catalytic domain"/>
    <property type="match status" value="1"/>
</dbReference>
<evidence type="ECO:0000259" key="5">
    <source>
        <dbReference type="PROSITE" id="PS50215"/>
    </source>
</evidence>
<dbReference type="InterPro" id="IPR032029">
    <property type="entry name" value="ADAM17_MPD"/>
</dbReference>
<dbReference type="Gene3D" id="3.40.390.10">
    <property type="entry name" value="Collagenase (Catalytic Domain)"/>
    <property type="match status" value="1"/>
</dbReference>
<protein>
    <submittedName>
        <fullName evidence="6">Disintegrin and metalloproteinase domain-containing protein</fullName>
    </submittedName>
</protein>
<feature type="chain" id="PRO_5044022458" evidence="4">
    <location>
        <begin position="20"/>
        <end position="813"/>
    </location>
</feature>
<sequence>MAALYKTIIFLLLLQTCIGNIHDLLSYHEVIYASNTHIRDKRSVHDASMIGKREFHFTAFNKTLHCHLKPRTDLLSKDFKLNVYGAEGEPPREEFLPRDQVFVGRCDGDAKSEIRGVFNNGVFTGTVVYDGERYAIEDAKLHMPPEASKTSGSPEAEEKMIVYRASDINWAEGQNPDEHEPSFCGNSFHNPNRVIDHNGEKIVVDQVHHFHTGARNKRASQPSWNTCKIIAVADYKFYQEMGSRSTTGTALYILEVIDQVDKIYRSTVFSTNGGVTGLGFEIGAMDIYTVPTRGFNRDTGTWDSLALLQAFSAKSSYREYCAAHLFTHQSFEGNILGLAYISPATSGGVGGICSPAARVNGVLSSLNTGWSSTRNAQGENVLVQQANLVTAHGHNWGSEHDPESGGCAPSSVFGNGKYLMYPYSVSGYDSNNNKFSTCSRETISRVLDVKGSSCFGAKEYDETTLCGNGQINRENEETCDAGLLGRFNLDRCCTSYCSLIEAAVCSPTNYECCTSNCQAASRGTFLGHISRHKGLEHLEMTGKIEGKRSRGRQRITCIESLKSRGIGKGSNNSFNKLAENRFERRNMIASVYSRQDTQRRRWYRVPQGTGDDLTCPPAEFKNDTTKCLDEGECRSGVCVPFCESKNLISCACDEVEESCFRCCRSSPGARCRPYDSVSLLPDGRPCVGGSCVAGQCEKSTSTTIQRLFTILENLTVDGVVKFFKNNIVGTVMVFSLVIWIPLCLLISYKDRHKRKGLERSENIESRMDRALVYDEDKRKVVPTQPAAFRQEVTTSPRYRNVNFTDLGGFGSDT</sequence>
<feature type="transmembrane region" description="Helical" evidence="3">
    <location>
        <begin position="727"/>
        <end position="748"/>
    </location>
</feature>
<keyword evidence="6" id="KW-0482">Metalloprotease</keyword>
<reference evidence="6 7" key="1">
    <citation type="journal article" date="2021" name="Elife">
        <title>Chloroplast acquisition without the gene transfer in kleptoplastic sea slugs, Plakobranchus ocellatus.</title>
        <authorList>
            <person name="Maeda T."/>
            <person name="Takahashi S."/>
            <person name="Yoshida T."/>
            <person name="Shimamura S."/>
            <person name="Takaki Y."/>
            <person name="Nagai Y."/>
            <person name="Toyoda A."/>
            <person name="Suzuki Y."/>
            <person name="Arimoto A."/>
            <person name="Ishii H."/>
            <person name="Satoh N."/>
            <person name="Nishiyama T."/>
            <person name="Hasebe M."/>
            <person name="Maruyama T."/>
            <person name="Minagawa J."/>
            <person name="Obokata J."/>
            <person name="Shigenobu S."/>
        </authorList>
    </citation>
    <scope>NUCLEOTIDE SEQUENCE [LARGE SCALE GENOMIC DNA]</scope>
</reference>
<feature type="domain" description="Peptidase M12B" evidence="5">
    <location>
        <begin position="225"/>
        <end position="459"/>
    </location>
</feature>
<dbReference type="GO" id="GO:0007219">
    <property type="term" value="P:Notch signaling pathway"/>
    <property type="evidence" value="ECO:0007669"/>
    <property type="project" value="TreeGrafter"/>
</dbReference>
<keyword evidence="3" id="KW-0812">Transmembrane</keyword>
<comment type="caution">
    <text evidence="6">The sequence shown here is derived from an EMBL/GenBank/DDBJ whole genome shotgun (WGS) entry which is preliminary data.</text>
</comment>
<evidence type="ECO:0000256" key="3">
    <source>
        <dbReference type="SAM" id="Phobius"/>
    </source>
</evidence>
<keyword evidence="7" id="KW-1185">Reference proteome</keyword>
<evidence type="ECO:0000256" key="4">
    <source>
        <dbReference type="SAM" id="SignalP"/>
    </source>
</evidence>
<dbReference type="PROSITE" id="PS50215">
    <property type="entry name" value="ADAM_MEPRO"/>
    <property type="match status" value="1"/>
</dbReference>
<name>A0AAV4BX56_9GAST</name>
<evidence type="ECO:0000313" key="6">
    <source>
        <dbReference type="EMBL" id="GFO25101.1"/>
    </source>
</evidence>
<keyword evidence="4" id="KW-0732">Signal</keyword>
<feature type="signal peptide" evidence="4">
    <location>
        <begin position="1"/>
        <end position="19"/>
    </location>
</feature>
<dbReference type="Pfam" id="PF16698">
    <property type="entry name" value="ADAM17_MPD"/>
    <property type="match status" value="1"/>
</dbReference>
<evidence type="ECO:0000313" key="7">
    <source>
        <dbReference type="Proteomes" id="UP000735302"/>
    </source>
</evidence>
<dbReference type="InterPro" id="IPR002870">
    <property type="entry name" value="Peptidase_M12B_N"/>
</dbReference>
<dbReference type="PANTHER" id="PTHR45702">
    <property type="entry name" value="ADAM10/ADAM17 METALLOPEPTIDASE FAMILY MEMBER"/>
    <property type="match status" value="1"/>
</dbReference>
<dbReference type="GO" id="GO:0004222">
    <property type="term" value="F:metalloendopeptidase activity"/>
    <property type="evidence" value="ECO:0007669"/>
    <property type="project" value="InterPro"/>
</dbReference>
<keyword evidence="3" id="KW-1133">Transmembrane helix</keyword>
<dbReference type="CDD" id="cd14246">
    <property type="entry name" value="ADAM17_MPD"/>
    <property type="match status" value="1"/>
</dbReference>
<dbReference type="EMBL" id="BLXT01005691">
    <property type="protein sequence ID" value="GFO25101.1"/>
    <property type="molecule type" value="Genomic_DNA"/>
</dbReference>
<dbReference type="Gene3D" id="4.10.70.30">
    <property type="match status" value="1"/>
</dbReference>
<keyword evidence="1" id="KW-1015">Disulfide bond</keyword>
<keyword evidence="6" id="KW-0645">Protease</keyword>
<proteinExistence type="predicted"/>